<evidence type="ECO:0000313" key="1">
    <source>
        <dbReference type="EMBL" id="MBB2199481.1"/>
    </source>
</evidence>
<dbReference type="EMBL" id="JABEQP010000021">
    <property type="protein sequence ID" value="MBB2199481.1"/>
    <property type="molecule type" value="Genomic_DNA"/>
</dbReference>
<evidence type="ECO:0000313" key="2">
    <source>
        <dbReference type="Proteomes" id="UP000530320"/>
    </source>
</evidence>
<organism evidence="1 2">
    <name type="scientific">Gluconacetobacter dulcium</name>
    <dbReference type="NCBI Taxonomy" id="2729096"/>
    <lineage>
        <taxon>Bacteria</taxon>
        <taxon>Pseudomonadati</taxon>
        <taxon>Pseudomonadota</taxon>
        <taxon>Alphaproteobacteria</taxon>
        <taxon>Acetobacterales</taxon>
        <taxon>Acetobacteraceae</taxon>
        <taxon>Gluconacetobacter</taxon>
    </lineage>
</organism>
<protein>
    <submittedName>
        <fullName evidence="1">Uncharacterized protein</fullName>
    </submittedName>
</protein>
<name>A0A7W4PM46_9PROT</name>
<accession>A0A7W4PM46</accession>
<dbReference type="Proteomes" id="UP000530320">
    <property type="component" value="Unassembled WGS sequence"/>
</dbReference>
<dbReference type="AlphaFoldDB" id="A0A7W4PM46"/>
<gene>
    <name evidence="1" type="ORF">HLH44_18925</name>
</gene>
<dbReference type="RefSeq" id="WP_183010417.1">
    <property type="nucleotide sequence ID" value="NZ_JABEQP010000021.1"/>
</dbReference>
<reference evidence="1 2" key="1">
    <citation type="submission" date="2020-04" db="EMBL/GenBank/DDBJ databases">
        <title>Description of novel Gluconacetobacter.</title>
        <authorList>
            <person name="Sombolestani A."/>
        </authorList>
    </citation>
    <scope>NUCLEOTIDE SEQUENCE [LARGE SCALE GENOMIC DNA]</scope>
    <source>
        <strain evidence="1 2">LMG 22058</strain>
    </source>
</reference>
<proteinExistence type="predicted"/>
<sequence length="61" mass="6498">MEALPKAAVLAEQVILFDNSGSSHKLVLVYEDGQARHHASLPGWAARALGDLPAFLNGKTD</sequence>
<comment type="caution">
    <text evidence="1">The sequence shown here is derived from an EMBL/GenBank/DDBJ whole genome shotgun (WGS) entry which is preliminary data.</text>
</comment>